<dbReference type="Gene3D" id="1.10.8.350">
    <property type="entry name" value="Bacterial muramidase"/>
    <property type="match status" value="1"/>
</dbReference>
<feature type="region of interest" description="Disordered" evidence="1">
    <location>
        <begin position="375"/>
        <end position="394"/>
    </location>
</feature>
<dbReference type="InterPro" id="IPR031304">
    <property type="entry name" value="SLT_2"/>
</dbReference>
<dbReference type="CDD" id="cd13399">
    <property type="entry name" value="Slt35-like"/>
    <property type="match status" value="1"/>
</dbReference>
<evidence type="ECO:0000313" key="5">
    <source>
        <dbReference type="EMBL" id="PAU82056.1"/>
    </source>
</evidence>
<proteinExistence type="predicted"/>
<dbReference type="SUPFAM" id="SSF47090">
    <property type="entry name" value="PGBD-like"/>
    <property type="match status" value="1"/>
</dbReference>
<reference evidence="5 6" key="1">
    <citation type="submission" date="2017-08" db="EMBL/GenBank/DDBJ databases">
        <title>Halovibrio sewagensis sp. nov., isolated from wastewater of high salinity.</title>
        <authorList>
            <person name="Dong X."/>
            <person name="Zhang G."/>
        </authorList>
    </citation>
    <scope>NUCLEOTIDE SEQUENCE [LARGE SCALE GENOMIC DNA]</scope>
    <source>
        <strain evidence="5 6">YL5-2</strain>
    </source>
</reference>
<sequence length="394" mass="43519">MRTYLFTALLAAASTVPAMASDDFDRCVAGLRDHARDQGISESVTSRVLAGIEPLERVIELDRSQPEFTRSFRDYLEKRVTEQRIEKGRTLYREHSQLLERITRETGVPGRYLIAFWGLETNFGSYTGKMPIPRALATLACDQRRSDYFTGELVSALRLIERGDVEADAMEGSWAGAMGQMQFMPSVYLKHAVDADGSGRVDLWNSIPDALTSAGHLLKSLGWNEAERWGREVQLPEGFDYSLAAGLKRKRPLSEWRELGIRNAWGGELPQADMEAALLLPSGHEGPAFLVYDNFRVIMGWNQSEFYALAVGHLADRIVGGGPFQTRPPDHEPLSRNTIEALQAALKEAGHDPGPVDGILGSGTRSALRDFQKEAGLRADGFPDPDSLSALGID</sequence>
<dbReference type="Proteomes" id="UP000218896">
    <property type="component" value="Unassembled WGS sequence"/>
</dbReference>
<dbReference type="EMBL" id="NSKD01000001">
    <property type="protein sequence ID" value="PAU82056.1"/>
    <property type="molecule type" value="Genomic_DNA"/>
</dbReference>
<dbReference type="InterPro" id="IPR002477">
    <property type="entry name" value="Peptidoglycan-bd-like"/>
</dbReference>
<dbReference type="InterPro" id="IPR011970">
    <property type="entry name" value="MltB_2"/>
</dbReference>
<dbReference type="InterPro" id="IPR036365">
    <property type="entry name" value="PGBD-like_sf"/>
</dbReference>
<evidence type="ECO:0000313" key="6">
    <source>
        <dbReference type="Proteomes" id="UP000218896"/>
    </source>
</evidence>
<dbReference type="Gene3D" id="1.10.530.10">
    <property type="match status" value="1"/>
</dbReference>
<protein>
    <submittedName>
        <fullName evidence="5">Lytic transglycosylase</fullName>
    </submittedName>
</protein>
<evidence type="ECO:0000256" key="2">
    <source>
        <dbReference type="SAM" id="SignalP"/>
    </source>
</evidence>
<dbReference type="RefSeq" id="WP_095616153.1">
    <property type="nucleotide sequence ID" value="NZ_NSKD01000001.1"/>
</dbReference>
<dbReference type="AlphaFoldDB" id="A0A2A2F9D0"/>
<evidence type="ECO:0000259" key="3">
    <source>
        <dbReference type="Pfam" id="PF01471"/>
    </source>
</evidence>
<keyword evidence="2" id="KW-0732">Signal</keyword>
<dbReference type="PANTHER" id="PTHR30163:SF8">
    <property type="entry name" value="LYTIC MUREIN TRANSGLYCOSYLASE"/>
    <property type="match status" value="1"/>
</dbReference>
<dbReference type="Pfam" id="PF01471">
    <property type="entry name" value="PG_binding_1"/>
    <property type="match status" value="1"/>
</dbReference>
<comment type="caution">
    <text evidence="5">The sequence shown here is derived from an EMBL/GenBank/DDBJ whole genome shotgun (WGS) entry which is preliminary data.</text>
</comment>
<accession>A0A2A2F9D0</accession>
<dbReference type="InterPro" id="IPR023346">
    <property type="entry name" value="Lysozyme-like_dom_sf"/>
</dbReference>
<dbReference type="InterPro" id="IPR036366">
    <property type="entry name" value="PGBDSf"/>
</dbReference>
<gene>
    <name evidence="5" type="ORF">CK501_02595</name>
</gene>
<dbReference type="NCBIfam" id="TIGR02283">
    <property type="entry name" value="MltB_2"/>
    <property type="match status" value="1"/>
</dbReference>
<dbReference type="InterPro" id="IPR043426">
    <property type="entry name" value="MltB-like"/>
</dbReference>
<organism evidence="5 6">
    <name type="scientific">Halovibrio salipaludis</name>
    <dbReference type="NCBI Taxonomy" id="2032626"/>
    <lineage>
        <taxon>Bacteria</taxon>
        <taxon>Pseudomonadati</taxon>
        <taxon>Pseudomonadota</taxon>
        <taxon>Gammaproteobacteria</taxon>
        <taxon>Oceanospirillales</taxon>
        <taxon>Halomonadaceae</taxon>
        <taxon>Halovibrio</taxon>
    </lineage>
</organism>
<feature type="domain" description="Peptidoglycan binding-like" evidence="3">
    <location>
        <begin position="336"/>
        <end position="391"/>
    </location>
</feature>
<dbReference type="GO" id="GO:0009253">
    <property type="term" value="P:peptidoglycan catabolic process"/>
    <property type="evidence" value="ECO:0007669"/>
    <property type="project" value="TreeGrafter"/>
</dbReference>
<dbReference type="Pfam" id="PF13406">
    <property type="entry name" value="SLT_2"/>
    <property type="match status" value="1"/>
</dbReference>
<feature type="chain" id="PRO_5013240070" evidence="2">
    <location>
        <begin position="21"/>
        <end position="394"/>
    </location>
</feature>
<dbReference type="FunFam" id="1.10.8.350:FF:000001">
    <property type="entry name" value="Lytic murein transglycosylase B"/>
    <property type="match status" value="1"/>
</dbReference>
<evidence type="ECO:0000256" key="1">
    <source>
        <dbReference type="SAM" id="MobiDB-lite"/>
    </source>
</evidence>
<feature type="domain" description="Transglycosylase SLT" evidence="4">
    <location>
        <begin position="24"/>
        <end position="316"/>
    </location>
</feature>
<evidence type="ECO:0000259" key="4">
    <source>
        <dbReference type="Pfam" id="PF13406"/>
    </source>
</evidence>
<feature type="signal peptide" evidence="2">
    <location>
        <begin position="1"/>
        <end position="20"/>
    </location>
</feature>
<dbReference type="GO" id="GO:0008933">
    <property type="term" value="F:peptidoglycan lytic transglycosylase activity"/>
    <property type="evidence" value="ECO:0007669"/>
    <property type="project" value="TreeGrafter"/>
</dbReference>
<dbReference type="Gene3D" id="1.10.101.10">
    <property type="entry name" value="PGBD-like superfamily/PGBD"/>
    <property type="match status" value="1"/>
</dbReference>
<keyword evidence="6" id="KW-1185">Reference proteome</keyword>
<dbReference type="SUPFAM" id="SSF53955">
    <property type="entry name" value="Lysozyme-like"/>
    <property type="match status" value="1"/>
</dbReference>
<dbReference type="OrthoDB" id="9772911at2"/>
<dbReference type="PANTHER" id="PTHR30163">
    <property type="entry name" value="MEMBRANE-BOUND LYTIC MUREIN TRANSGLYCOSYLASE B"/>
    <property type="match status" value="1"/>
</dbReference>
<name>A0A2A2F9D0_9GAMM</name>